<gene>
    <name evidence="1" type="ORF">B9R14_00170</name>
</gene>
<evidence type="ECO:0000313" key="1">
    <source>
        <dbReference type="EMBL" id="PQQ68403.1"/>
    </source>
</evidence>
<accession>A0A2S8RF40</accession>
<protein>
    <submittedName>
        <fullName evidence="1">Uncharacterized protein</fullName>
    </submittedName>
</protein>
<comment type="caution">
    <text evidence="1">The sequence shown here is derived from an EMBL/GenBank/DDBJ whole genome shotgun (WGS) entry which is preliminary data.</text>
</comment>
<proteinExistence type="predicted"/>
<dbReference type="RefSeq" id="WP_105367307.1">
    <property type="nucleotide sequence ID" value="NZ_NEMB01000002.1"/>
</dbReference>
<dbReference type="EMBL" id="NEMB01000002">
    <property type="protein sequence ID" value="PQQ68403.1"/>
    <property type="molecule type" value="Genomic_DNA"/>
</dbReference>
<dbReference type="Proteomes" id="UP000239720">
    <property type="component" value="Unassembled WGS sequence"/>
</dbReference>
<evidence type="ECO:0000313" key="2">
    <source>
        <dbReference type="Proteomes" id="UP000239720"/>
    </source>
</evidence>
<sequence length="111" mass="12807">MLGEVKATSMNRVGRDYCVLEQIHAVKIVKNQFYPILIDAEKNKLIKALEPLPYPEKPDLDAKIDGYSVVWPIRSDLSEGRWMLSNSTLNNLIEKDMPHWEDMIQNERHGG</sequence>
<reference evidence="1 2" key="1">
    <citation type="journal article" date="2018" name="Syst. Appl. Microbiol.">
        <title>Characterization and high-quality draft genome sequence of Herbivorax saccincola A7, an anaerobic, alkaliphilic, thermophilic, cellulolytic, and xylanolytic bacterium.</title>
        <authorList>
            <person name="Aikawa S."/>
            <person name="Baramee S."/>
            <person name="Sermsathanaswadi J."/>
            <person name="Thianheng P."/>
            <person name="Tachaapaikoon C."/>
            <person name="Shikata A."/>
            <person name="Waeonukul R."/>
            <person name="Pason P."/>
            <person name="Ratanakhanokchai K."/>
            <person name="Kosugi A."/>
        </authorList>
    </citation>
    <scope>NUCLEOTIDE SEQUENCE [LARGE SCALE GENOMIC DNA]</scope>
    <source>
        <strain evidence="1 2">A7</strain>
    </source>
</reference>
<name>A0A2S8RF40_9FIRM</name>
<organism evidence="1 2">
    <name type="scientific">Acetivibrio saccincola</name>
    <dbReference type="NCBI Taxonomy" id="1677857"/>
    <lineage>
        <taxon>Bacteria</taxon>
        <taxon>Bacillati</taxon>
        <taxon>Bacillota</taxon>
        <taxon>Clostridia</taxon>
        <taxon>Eubacteriales</taxon>
        <taxon>Oscillospiraceae</taxon>
        <taxon>Acetivibrio</taxon>
    </lineage>
</organism>
<dbReference type="OrthoDB" id="9800801at2"/>
<dbReference type="AlphaFoldDB" id="A0A2S8RF40"/>